<feature type="domain" description="DNA methylase adenine-specific" evidence="3">
    <location>
        <begin position="1"/>
        <end position="240"/>
    </location>
</feature>
<evidence type="ECO:0000256" key="2">
    <source>
        <dbReference type="SAM" id="Coils"/>
    </source>
</evidence>
<keyword evidence="2" id="KW-0175">Coiled coil</keyword>
<dbReference type="EMBL" id="AUZX01015345">
    <property type="protein sequence ID" value="EQD29305.1"/>
    <property type="molecule type" value="Genomic_DNA"/>
</dbReference>
<reference evidence="4" key="1">
    <citation type="submission" date="2013-08" db="EMBL/GenBank/DDBJ databases">
        <authorList>
            <person name="Mendez C."/>
            <person name="Richter M."/>
            <person name="Ferrer M."/>
            <person name="Sanchez J."/>
        </authorList>
    </citation>
    <scope>NUCLEOTIDE SEQUENCE</scope>
</reference>
<dbReference type="GO" id="GO:0008170">
    <property type="term" value="F:N-methyltransferase activity"/>
    <property type="evidence" value="ECO:0007669"/>
    <property type="project" value="InterPro"/>
</dbReference>
<reference evidence="4" key="2">
    <citation type="journal article" date="2014" name="ISME J.">
        <title>Microbial stratification in low pH oxic and suboxic macroscopic growths along an acid mine drainage.</title>
        <authorList>
            <person name="Mendez-Garcia C."/>
            <person name="Mesa V."/>
            <person name="Sprenger R.R."/>
            <person name="Richter M."/>
            <person name="Diez M.S."/>
            <person name="Solano J."/>
            <person name="Bargiela R."/>
            <person name="Golyshina O.V."/>
            <person name="Manteca A."/>
            <person name="Ramos J.L."/>
            <person name="Gallego J.R."/>
            <person name="Llorente I."/>
            <person name="Martins Dos Santos V.A."/>
            <person name="Jensen O.N."/>
            <person name="Pelaez A.I."/>
            <person name="Sanchez J."/>
            <person name="Ferrer M."/>
        </authorList>
    </citation>
    <scope>NUCLEOTIDE SEQUENCE</scope>
</reference>
<dbReference type="InterPro" id="IPR029063">
    <property type="entry name" value="SAM-dependent_MTases_sf"/>
</dbReference>
<dbReference type="InterPro" id="IPR003356">
    <property type="entry name" value="DNA_methylase_A-5"/>
</dbReference>
<dbReference type="InterPro" id="IPR002052">
    <property type="entry name" value="DNA_methylase_N6_adenine_CS"/>
</dbReference>
<dbReference type="PANTHER" id="PTHR42998:SF1">
    <property type="entry name" value="TYPE I RESTRICTION ENZYME HINDI METHYLASE SUBUNIT"/>
    <property type="match status" value="1"/>
</dbReference>
<accession>T0ZHK1</accession>
<dbReference type="AlphaFoldDB" id="T0ZHK1"/>
<sequence length="281" mass="31315">GQESNYTTWRLAKMNLAIRGIDAQIAHGDTFHQDQHPDLKADYVLANPPFNSSDWRGDLLGDDQRWVYGVPPPGNANFAWVQHFLHHLAPMGLAGFVLANGSMSSNQSGEGEIRKAIIEADLVDCMVVLPGQLFYSTPIPVCLWFLARNKKNGRFRDRRGETLFIDARELGTMIDRVHRELTDDDLAQIAGTYHAWRGDKDAGQYEDVLGFCKAANLDEVRKHGHVLTPGRYVGAEAAEDDGEPFEDKMKRLIATLREQQAEAAKLDAAIAANLKELGYGR</sequence>
<dbReference type="GO" id="GO:0032259">
    <property type="term" value="P:methylation"/>
    <property type="evidence" value="ECO:0007669"/>
    <property type="project" value="InterPro"/>
</dbReference>
<feature type="non-terminal residue" evidence="4">
    <location>
        <position position="1"/>
    </location>
</feature>
<organism evidence="4">
    <name type="scientific">mine drainage metagenome</name>
    <dbReference type="NCBI Taxonomy" id="410659"/>
    <lineage>
        <taxon>unclassified sequences</taxon>
        <taxon>metagenomes</taxon>
        <taxon>ecological metagenomes</taxon>
    </lineage>
</organism>
<dbReference type="GO" id="GO:0003677">
    <property type="term" value="F:DNA binding"/>
    <property type="evidence" value="ECO:0007669"/>
    <property type="project" value="InterPro"/>
</dbReference>
<dbReference type="PANTHER" id="PTHR42998">
    <property type="entry name" value="TYPE I RESTRICTION ENZYME HINDVIIP M PROTEIN-RELATED"/>
    <property type="match status" value="1"/>
</dbReference>
<proteinExistence type="predicted"/>
<dbReference type="SUPFAM" id="SSF53335">
    <property type="entry name" value="S-adenosyl-L-methionine-dependent methyltransferases"/>
    <property type="match status" value="1"/>
</dbReference>
<protein>
    <submittedName>
        <fullName evidence="4">Type I restriction-modification system, M subunit</fullName>
    </submittedName>
</protein>
<comment type="caution">
    <text evidence="4">The sequence shown here is derived from an EMBL/GenBank/DDBJ whole genome shotgun (WGS) entry which is preliminary data.</text>
</comment>
<dbReference type="Gene3D" id="3.40.50.150">
    <property type="entry name" value="Vaccinia Virus protein VP39"/>
    <property type="match status" value="1"/>
</dbReference>
<evidence type="ECO:0000256" key="1">
    <source>
        <dbReference type="ARBA" id="ARBA00022747"/>
    </source>
</evidence>
<feature type="coiled-coil region" evidence="2">
    <location>
        <begin position="249"/>
        <end position="276"/>
    </location>
</feature>
<dbReference type="Pfam" id="PF02384">
    <property type="entry name" value="N6_Mtase"/>
    <property type="match status" value="1"/>
</dbReference>
<dbReference type="GO" id="GO:0009307">
    <property type="term" value="P:DNA restriction-modification system"/>
    <property type="evidence" value="ECO:0007669"/>
    <property type="project" value="UniProtKB-KW"/>
</dbReference>
<evidence type="ECO:0000259" key="3">
    <source>
        <dbReference type="Pfam" id="PF02384"/>
    </source>
</evidence>
<keyword evidence="1" id="KW-0680">Restriction system</keyword>
<gene>
    <name evidence="4" type="ORF">B1A_20779</name>
</gene>
<dbReference type="PROSITE" id="PS00092">
    <property type="entry name" value="N6_MTASE"/>
    <property type="match status" value="1"/>
</dbReference>
<evidence type="ECO:0000313" key="4">
    <source>
        <dbReference type="EMBL" id="EQD29305.1"/>
    </source>
</evidence>
<dbReference type="InterPro" id="IPR052916">
    <property type="entry name" value="Type-I_RE_MTase_Subunit"/>
</dbReference>
<name>T0ZHK1_9ZZZZ</name>
<dbReference type="PRINTS" id="PR00507">
    <property type="entry name" value="N12N6MTFRASE"/>
</dbReference>